<proteinExistence type="predicted"/>
<dbReference type="AlphaFoldDB" id="A0A9Q8URZ4"/>
<keyword evidence="2" id="KW-1185">Reference proteome</keyword>
<accession>A0A9Q8URZ4</accession>
<evidence type="ECO:0000313" key="2">
    <source>
        <dbReference type="Proteomes" id="UP000756132"/>
    </source>
</evidence>
<dbReference type="GeneID" id="71990433"/>
<protein>
    <submittedName>
        <fullName evidence="1">Uncharacterized protein</fullName>
    </submittedName>
</protein>
<name>A0A9Q8URZ4_PASFU</name>
<organism evidence="1 2">
    <name type="scientific">Passalora fulva</name>
    <name type="common">Tomato leaf mold</name>
    <name type="synonym">Cladosporium fulvum</name>
    <dbReference type="NCBI Taxonomy" id="5499"/>
    <lineage>
        <taxon>Eukaryota</taxon>
        <taxon>Fungi</taxon>
        <taxon>Dikarya</taxon>
        <taxon>Ascomycota</taxon>
        <taxon>Pezizomycotina</taxon>
        <taxon>Dothideomycetes</taxon>
        <taxon>Dothideomycetidae</taxon>
        <taxon>Mycosphaerellales</taxon>
        <taxon>Mycosphaerellaceae</taxon>
        <taxon>Fulvia</taxon>
    </lineage>
</organism>
<reference evidence="1" key="1">
    <citation type="submission" date="2021-12" db="EMBL/GenBank/DDBJ databases">
        <authorList>
            <person name="Zaccaron A."/>
            <person name="Stergiopoulos I."/>
        </authorList>
    </citation>
    <scope>NUCLEOTIDE SEQUENCE</scope>
    <source>
        <strain evidence="1">Race5_Kim</strain>
    </source>
</reference>
<dbReference type="Proteomes" id="UP000756132">
    <property type="component" value="Chromosome 7"/>
</dbReference>
<evidence type="ECO:0000313" key="1">
    <source>
        <dbReference type="EMBL" id="UJO20231.1"/>
    </source>
</evidence>
<sequence>MSDLSVARIIAQLAAVDFNAQEDATHFLQLEYPVGELLPDTIDAPYLMEPLHVAHRNKPAEERTSLGLASPTFFVELPKTECPTCQGTRRRVPQAMVALMSAINECALVSGHSKLQVVSFFDDLVADLIFRIRLTTKSMETVLDFELTSPEMDALFGHTETIEWIAMLDHLITRASDRACYHVHDHLLDFDPDILDRDEYQWNDEWDRPPKLEFSPQELYLRKVSPRYATDGDAEDLVDLKLPCSHTKRIALDTLKTLTFDECLSDCCNICKKPVLSVEDCLAYRLAKERREADASVQKNHDWTSLDHSPNSESRGLHTASLSKVLVEALASFEAPTLLCPASLSLTSMDTVRMILDNFTTSFSQTDYYMAHDPERLVALLLQFAVDTPVRDIDGKQVLLHQTSLHPGLVKGLVAWLTRAVNFLAERQCRNEETDHLGFHHHSSMLMYNSALWEIGEEGEAPLEDNSATEMGSLEAAMTETSFIGATPNTLSTRLGAMDLDHQAKTADHDRNVENLAGQEDDIL</sequence>
<reference evidence="1" key="2">
    <citation type="journal article" date="2022" name="Microb. Genom.">
        <title>A chromosome-scale genome assembly of the tomato pathogen Cladosporium fulvum reveals a compartmentalized genome architecture and the presence of a dispensable chromosome.</title>
        <authorList>
            <person name="Zaccaron A.Z."/>
            <person name="Chen L.H."/>
            <person name="Samaras A."/>
            <person name="Stergiopoulos I."/>
        </authorList>
    </citation>
    <scope>NUCLEOTIDE SEQUENCE</scope>
    <source>
        <strain evidence="1">Race5_Kim</strain>
    </source>
</reference>
<dbReference type="EMBL" id="CP090169">
    <property type="protein sequence ID" value="UJO20231.1"/>
    <property type="molecule type" value="Genomic_DNA"/>
</dbReference>
<dbReference type="KEGG" id="ffu:CLAFUR5_10555"/>
<dbReference type="RefSeq" id="XP_047764597.1">
    <property type="nucleotide sequence ID" value="XM_047909703.1"/>
</dbReference>
<gene>
    <name evidence="1" type="ORF">CLAFUR5_10555</name>
</gene>